<name>A0A1G8JCQ3_9HYPH</name>
<proteinExistence type="inferred from homology"/>
<accession>A0A1G8JCQ3</accession>
<dbReference type="PANTHER" id="PTHR43639">
    <property type="entry name" value="OXIDOREDUCTASE, SHORT-CHAIN DEHYDROGENASE/REDUCTASE FAMILY (AFU_ORTHOLOGUE AFUA_5G02870)"/>
    <property type="match status" value="1"/>
</dbReference>
<keyword evidence="2" id="KW-0560">Oxidoreductase</keyword>
<dbReference type="Proteomes" id="UP000198894">
    <property type="component" value="Unassembled WGS sequence"/>
</dbReference>
<dbReference type="NCBIfam" id="NF006597">
    <property type="entry name" value="PRK09134.1"/>
    <property type="match status" value="1"/>
</dbReference>
<dbReference type="SUPFAM" id="SSF51735">
    <property type="entry name" value="NAD(P)-binding Rossmann-fold domains"/>
    <property type="match status" value="1"/>
</dbReference>
<dbReference type="RefSeq" id="WP_091590582.1">
    <property type="nucleotide sequence ID" value="NZ_FNEE01000001.1"/>
</dbReference>
<reference evidence="4" key="1">
    <citation type="submission" date="2016-10" db="EMBL/GenBank/DDBJ databases">
        <authorList>
            <person name="Varghese N."/>
            <person name="Submissions S."/>
        </authorList>
    </citation>
    <scope>NUCLEOTIDE SEQUENCE [LARGE SCALE GENOMIC DNA]</scope>
    <source>
        <strain evidence="4">CGMCC 1.11022</strain>
    </source>
</reference>
<dbReference type="GO" id="GO:0016491">
    <property type="term" value="F:oxidoreductase activity"/>
    <property type="evidence" value="ECO:0007669"/>
    <property type="project" value="UniProtKB-KW"/>
</dbReference>
<evidence type="ECO:0000256" key="2">
    <source>
        <dbReference type="ARBA" id="ARBA00023002"/>
    </source>
</evidence>
<gene>
    <name evidence="3" type="ORF">SAMN05428953_101669</name>
</gene>
<protein>
    <submittedName>
        <fullName evidence="3">NAD(P)-dependent dehydrogenase, short-chain alcohol dehydrogenase family</fullName>
    </submittedName>
</protein>
<dbReference type="Gene3D" id="3.40.50.720">
    <property type="entry name" value="NAD(P)-binding Rossmann-like Domain"/>
    <property type="match status" value="1"/>
</dbReference>
<dbReference type="Pfam" id="PF00106">
    <property type="entry name" value="adh_short"/>
    <property type="match status" value="1"/>
</dbReference>
<dbReference type="InterPro" id="IPR036291">
    <property type="entry name" value="NAD(P)-bd_dom_sf"/>
</dbReference>
<dbReference type="PRINTS" id="PR00081">
    <property type="entry name" value="GDHRDH"/>
</dbReference>
<dbReference type="InterPro" id="IPR002347">
    <property type="entry name" value="SDR_fam"/>
</dbReference>
<comment type="similarity">
    <text evidence="1">Belongs to the short-chain dehydrogenases/reductases (SDR) family.</text>
</comment>
<organism evidence="3 4">
    <name type="scientific">Mesorhizobium muleiense</name>
    <dbReference type="NCBI Taxonomy" id="1004279"/>
    <lineage>
        <taxon>Bacteria</taxon>
        <taxon>Pseudomonadati</taxon>
        <taxon>Pseudomonadota</taxon>
        <taxon>Alphaproteobacteria</taxon>
        <taxon>Hyphomicrobiales</taxon>
        <taxon>Phyllobacteriaceae</taxon>
        <taxon>Mesorhizobium</taxon>
    </lineage>
</organism>
<evidence type="ECO:0000313" key="3">
    <source>
        <dbReference type="EMBL" id="SDI28882.1"/>
    </source>
</evidence>
<dbReference type="AlphaFoldDB" id="A0A1G8JCQ3"/>
<sequence>MSKAAGTALVTGGGQRIGKAIVEDLAANGFAVAIHCSRSRAEAEALAARINGGHFGQGGRAAVVAADLTDMAAVEDLVGRAEAALGPVTLLVNNASLFVDDTVQDVDWLAWDRHFAIHVKAPAFLAQQFARALPEGEEGLIVNMIDQRVWRPTPRYFSYALSKSTLWTQTQMMAQALAPRIRVNAIGPGPTLKSARQQDSDFAAQVDGLILKRGPELPEFGATIRYLWGASSVTGQMIALDGGQHLAWQTPDVTGIVE</sequence>
<dbReference type="EMBL" id="FNEE01000001">
    <property type="protein sequence ID" value="SDI28882.1"/>
    <property type="molecule type" value="Genomic_DNA"/>
</dbReference>
<dbReference type="PANTHER" id="PTHR43639:SF1">
    <property type="entry name" value="SHORT-CHAIN DEHYDROGENASE_REDUCTASE FAMILY PROTEIN"/>
    <property type="match status" value="1"/>
</dbReference>
<keyword evidence="4" id="KW-1185">Reference proteome</keyword>
<evidence type="ECO:0000313" key="4">
    <source>
        <dbReference type="Proteomes" id="UP000198894"/>
    </source>
</evidence>
<evidence type="ECO:0000256" key="1">
    <source>
        <dbReference type="ARBA" id="ARBA00006484"/>
    </source>
</evidence>